<dbReference type="EMBL" id="BK015344">
    <property type="protein sequence ID" value="DAE02353.1"/>
    <property type="molecule type" value="Genomic_DNA"/>
</dbReference>
<organism evidence="1">
    <name type="scientific">Herelleviridae sp. cttEB8</name>
    <dbReference type="NCBI Taxonomy" id="2825832"/>
    <lineage>
        <taxon>Viruses</taxon>
        <taxon>Duplodnaviria</taxon>
        <taxon>Heunggongvirae</taxon>
        <taxon>Uroviricota</taxon>
        <taxon>Caudoviricetes</taxon>
        <taxon>Herelleviridae</taxon>
    </lineage>
</organism>
<proteinExistence type="predicted"/>
<sequence length="65" mass="7916">MIIRCLATAKHTLRFTTYREYQQLAIFFIFFEDRLCVPHRFRLRFTPPPYPYEGFFARLACLQGH</sequence>
<evidence type="ECO:0000313" key="1">
    <source>
        <dbReference type="EMBL" id="DAE02353.1"/>
    </source>
</evidence>
<accession>A0A8S5P7D1</accession>
<reference evidence="1" key="1">
    <citation type="journal article" date="2021" name="Proc. Natl. Acad. Sci. U.S.A.">
        <title>A Catalog of Tens of Thousands of Viruses from Human Metagenomes Reveals Hidden Associations with Chronic Diseases.</title>
        <authorList>
            <person name="Tisza M.J."/>
            <person name="Buck C.B."/>
        </authorList>
    </citation>
    <scope>NUCLEOTIDE SEQUENCE</scope>
    <source>
        <strain evidence="1">CttEB8</strain>
    </source>
</reference>
<protein>
    <submittedName>
        <fullName evidence="1">Uncharacterized protein</fullName>
    </submittedName>
</protein>
<name>A0A8S5P7D1_9CAUD</name>